<name>A0A6A5WXE1_9PLEO</name>
<reference evidence="2" key="1">
    <citation type="journal article" date="2020" name="Stud. Mycol.">
        <title>101 Dothideomycetes genomes: a test case for predicting lifestyles and emergence of pathogens.</title>
        <authorList>
            <person name="Haridas S."/>
            <person name="Albert R."/>
            <person name="Binder M."/>
            <person name="Bloem J."/>
            <person name="Labutti K."/>
            <person name="Salamov A."/>
            <person name="Andreopoulos B."/>
            <person name="Baker S."/>
            <person name="Barry K."/>
            <person name="Bills G."/>
            <person name="Bluhm B."/>
            <person name="Cannon C."/>
            <person name="Castanera R."/>
            <person name="Culley D."/>
            <person name="Daum C."/>
            <person name="Ezra D."/>
            <person name="Gonzalez J."/>
            <person name="Henrissat B."/>
            <person name="Kuo A."/>
            <person name="Liang C."/>
            <person name="Lipzen A."/>
            <person name="Lutzoni F."/>
            <person name="Magnuson J."/>
            <person name="Mondo S."/>
            <person name="Nolan M."/>
            <person name="Ohm R."/>
            <person name="Pangilinan J."/>
            <person name="Park H.-J."/>
            <person name="Ramirez L."/>
            <person name="Alfaro M."/>
            <person name="Sun H."/>
            <person name="Tritt A."/>
            <person name="Yoshinaga Y."/>
            <person name="Zwiers L.-H."/>
            <person name="Turgeon B."/>
            <person name="Goodwin S."/>
            <person name="Spatafora J."/>
            <person name="Crous P."/>
            <person name="Grigoriev I."/>
        </authorList>
    </citation>
    <scope>NUCLEOTIDE SEQUENCE</scope>
    <source>
        <strain evidence="2">CBS 123094</strain>
    </source>
</reference>
<organism evidence="2 3">
    <name type="scientific">Amniculicola lignicola CBS 123094</name>
    <dbReference type="NCBI Taxonomy" id="1392246"/>
    <lineage>
        <taxon>Eukaryota</taxon>
        <taxon>Fungi</taxon>
        <taxon>Dikarya</taxon>
        <taxon>Ascomycota</taxon>
        <taxon>Pezizomycotina</taxon>
        <taxon>Dothideomycetes</taxon>
        <taxon>Pleosporomycetidae</taxon>
        <taxon>Pleosporales</taxon>
        <taxon>Amniculicolaceae</taxon>
        <taxon>Amniculicola</taxon>
    </lineage>
</organism>
<feature type="compositionally biased region" description="Basic and acidic residues" evidence="1">
    <location>
        <begin position="138"/>
        <end position="150"/>
    </location>
</feature>
<evidence type="ECO:0000313" key="3">
    <source>
        <dbReference type="Proteomes" id="UP000799779"/>
    </source>
</evidence>
<proteinExistence type="predicted"/>
<dbReference type="Proteomes" id="UP000799779">
    <property type="component" value="Unassembled WGS sequence"/>
</dbReference>
<evidence type="ECO:0000313" key="2">
    <source>
        <dbReference type="EMBL" id="KAF2002316.1"/>
    </source>
</evidence>
<evidence type="ECO:0000256" key="1">
    <source>
        <dbReference type="SAM" id="MobiDB-lite"/>
    </source>
</evidence>
<dbReference type="EMBL" id="ML977578">
    <property type="protein sequence ID" value="KAF2002316.1"/>
    <property type="molecule type" value="Genomic_DNA"/>
</dbReference>
<accession>A0A6A5WXE1</accession>
<keyword evidence="3" id="KW-1185">Reference proteome</keyword>
<feature type="region of interest" description="Disordered" evidence="1">
    <location>
        <begin position="99"/>
        <end position="174"/>
    </location>
</feature>
<feature type="region of interest" description="Disordered" evidence="1">
    <location>
        <begin position="1"/>
        <end position="38"/>
    </location>
</feature>
<protein>
    <submittedName>
        <fullName evidence="2">Uncharacterized protein</fullName>
    </submittedName>
</protein>
<dbReference type="AlphaFoldDB" id="A0A6A5WXE1"/>
<sequence>MAEGRASSANDGGRSEPARTLSQQALGQREPSRAGAAIDVDRVHISPHLSRRRAAHHHLSPALGWLQGATPLLAVNAAIASARRLSLLPATGYSQRRAECSAVSPQQSALNPEHGHGHGETSAPVGGNRSPLALAADMRADRKAWGKHSMESLPRMPSQTPRPRNPELLGVCRT</sequence>
<gene>
    <name evidence="2" type="ORF">P154DRAFT_618718</name>
</gene>